<dbReference type="InterPro" id="IPR004358">
    <property type="entry name" value="Sig_transdc_His_kin-like_C"/>
</dbReference>
<evidence type="ECO:0000259" key="7">
    <source>
        <dbReference type="PROSITE" id="PS50113"/>
    </source>
</evidence>
<dbReference type="EMBL" id="JBHUHR010000002">
    <property type="protein sequence ID" value="MFD2033434.1"/>
    <property type="molecule type" value="Genomic_DNA"/>
</dbReference>
<feature type="domain" description="PAC" evidence="7">
    <location>
        <begin position="795"/>
        <end position="857"/>
    </location>
</feature>
<dbReference type="InterPro" id="IPR036890">
    <property type="entry name" value="HATPase_C_sf"/>
</dbReference>
<reference evidence="9" key="1">
    <citation type="journal article" date="2019" name="Int. J. Syst. Evol. Microbiol.">
        <title>The Global Catalogue of Microorganisms (GCM) 10K type strain sequencing project: providing services to taxonomists for standard genome sequencing and annotation.</title>
        <authorList>
            <consortium name="The Broad Institute Genomics Platform"/>
            <consortium name="The Broad Institute Genome Sequencing Center for Infectious Disease"/>
            <person name="Wu L."/>
            <person name="Ma J."/>
        </authorList>
    </citation>
    <scope>NUCLEOTIDE SEQUENCE [LARGE SCALE GENOMIC DNA]</scope>
    <source>
        <strain evidence="9">CGMCC 1.15180</strain>
    </source>
</reference>
<feature type="domain" description="Histidine kinase" evidence="6">
    <location>
        <begin position="875"/>
        <end position="1089"/>
    </location>
</feature>
<accession>A0ABW4VHC8</accession>
<dbReference type="InterPro" id="IPR052162">
    <property type="entry name" value="Sensor_kinase/Photoreceptor"/>
</dbReference>
<dbReference type="Gene3D" id="1.10.287.130">
    <property type="match status" value="1"/>
</dbReference>
<comment type="catalytic activity">
    <reaction evidence="1">
        <text>ATP + protein L-histidine = ADP + protein N-phospho-L-histidine.</text>
        <dbReference type="EC" id="2.7.13.3"/>
    </reaction>
</comment>
<dbReference type="PANTHER" id="PTHR43304">
    <property type="entry name" value="PHYTOCHROME-LIKE PROTEIN CPH1"/>
    <property type="match status" value="1"/>
</dbReference>
<dbReference type="InterPro" id="IPR013655">
    <property type="entry name" value="PAS_fold_3"/>
</dbReference>
<evidence type="ECO:0000313" key="9">
    <source>
        <dbReference type="Proteomes" id="UP001597361"/>
    </source>
</evidence>
<dbReference type="EC" id="2.7.13.3" evidence="2"/>
<dbReference type="InterPro" id="IPR000700">
    <property type="entry name" value="PAS-assoc_C"/>
</dbReference>
<dbReference type="RefSeq" id="WP_376882781.1">
    <property type="nucleotide sequence ID" value="NZ_JBHUHR010000002.1"/>
</dbReference>
<keyword evidence="3" id="KW-0597">Phosphoprotein</keyword>
<dbReference type="Pfam" id="PF02518">
    <property type="entry name" value="HATPase_c"/>
    <property type="match status" value="1"/>
</dbReference>
<keyword evidence="8" id="KW-0547">Nucleotide-binding</keyword>
<dbReference type="SUPFAM" id="SSF47384">
    <property type="entry name" value="Homodimeric domain of signal transducing histidine kinase"/>
    <property type="match status" value="1"/>
</dbReference>
<organism evidence="8 9">
    <name type="scientific">Belliella marina</name>
    <dbReference type="NCBI Taxonomy" id="1644146"/>
    <lineage>
        <taxon>Bacteria</taxon>
        <taxon>Pseudomonadati</taxon>
        <taxon>Bacteroidota</taxon>
        <taxon>Cytophagia</taxon>
        <taxon>Cytophagales</taxon>
        <taxon>Cyclobacteriaceae</taxon>
        <taxon>Belliella</taxon>
    </lineage>
</organism>
<evidence type="ECO:0000256" key="1">
    <source>
        <dbReference type="ARBA" id="ARBA00000085"/>
    </source>
</evidence>
<dbReference type="InterPro" id="IPR000014">
    <property type="entry name" value="PAS"/>
</dbReference>
<dbReference type="CDD" id="cd00082">
    <property type="entry name" value="HisKA"/>
    <property type="match status" value="1"/>
</dbReference>
<dbReference type="Gene3D" id="3.30.565.10">
    <property type="entry name" value="Histidine kinase-like ATPase, C-terminal domain"/>
    <property type="match status" value="1"/>
</dbReference>
<name>A0ABW4VHC8_9BACT</name>
<dbReference type="PROSITE" id="PS50109">
    <property type="entry name" value="HIS_KIN"/>
    <property type="match status" value="1"/>
</dbReference>
<keyword evidence="5" id="KW-0418">Kinase</keyword>
<dbReference type="PRINTS" id="PR00344">
    <property type="entry name" value="BCTRLSENSOR"/>
</dbReference>
<dbReference type="Pfam" id="PF08447">
    <property type="entry name" value="PAS_3"/>
    <property type="match status" value="1"/>
</dbReference>
<dbReference type="GO" id="GO:0005524">
    <property type="term" value="F:ATP binding"/>
    <property type="evidence" value="ECO:0007669"/>
    <property type="project" value="UniProtKB-KW"/>
</dbReference>
<comment type="caution">
    <text evidence="8">The sequence shown here is derived from an EMBL/GenBank/DDBJ whole genome shotgun (WGS) entry which is preliminary data.</text>
</comment>
<dbReference type="Gene3D" id="3.30.450.20">
    <property type="entry name" value="PAS domain"/>
    <property type="match status" value="4"/>
</dbReference>
<dbReference type="InterPro" id="IPR003661">
    <property type="entry name" value="HisK_dim/P_dom"/>
</dbReference>
<evidence type="ECO:0000313" key="8">
    <source>
        <dbReference type="EMBL" id="MFD2033434.1"/>
    </source>
</evidence>
<dbReference type="PANTHER" id="PTHR43304:SF1">
    <property type="entry name" value="PAC DOMAIN-CONTAINING PROTEIN"/>
    <property type="match status" value="1"/>
</dbReference>
<dbReference type="InterPro" id="IPR003594">
    <property type="entry name" value="HATPase_dom"/>
</dbReference>
<dbReference type="Pfam" id="PF13426">
    <property type="entry name" value="PAS_9"/>
    <property type="match status" value="1"/>
</dbReference>
<evidence type="ECO:0000256" key="3">
    <source>
        <dbReference type="ARBA" id="ARBA00022553"/>
    </source>
</evidence>
<evidence type="ECO:0000256" key="4">
    <source>
        <dbReference type="ARBA" id="ARBA00022679"/>
    </source>
</evidence>
<dbReference type="InterPro" id="IPR036097">
    <property type="entry name" value="HisK_dim/P_sf"/>
</dbReference>
<dbReference type="InterPro" id="IPR035965">
    <property type="entry name" value="PAS-like_dom_sf"/>
</dbReference>
<dbReference type="PROSITE" id="PS50113">
    <property type="entry name" value="PAC"/>
    <property type="match status" value="1"/>
</dbReference>
<gene>
    <name evidence="8" type="ORF">ACFSKL_01465</name>
</gene>
<evidence type="ECO:0000256" key="5">
    <source>
        <dbReference type="ARBA" id="ARBA00022777"/>
    </source>
</evidence>
<protein>
    <recommendedName>
        <fullName evidence="2">histidine kinase</fullName>
        <ecNumber evidence="2">2.7.13.3</ecNumber>
    </recommendedName>
</protein>
<sequence length="1096" mass="126563">MSEQPKHSFQNILLTLKKYSNQTFELLYISSEIRELISVDSKFYKESFFEDLFPTLDRPVFEFFFDSLGNGDKFNCPIVINDSCFHWVNVEGYVISQEDGSYLINALISPIQTPSNIKYSWVLVNDNSYALQQEDAVAAEFESWEKLVKYKFGFLGEEQTQKFKKSTCPSFLTVFPGRLYFTKKFLSENIELIQLEYHTSQSALEAGLLENSWFDSENQLIYYEFNTESGEMALSGAIKKVLGYDPSFFDTVNRSKWKEHIHPDDRLVYDRGFEHSDMIIYKYLHANGHYVFLQDEMRTIIDENIEGGIVLGVIADISEFKEIEKDLLDNKNILDEVTGVVPGIVYLLKALPDNTHQYIFISEGSMDLAELQPYEMLQDEKAFENLILKEDLDGVLSEDRKAYNKNEKFESEFRIKTKSGKTKWIFGASNRLKKYKDESIWAGLFVDITHRKSKEEEYTINLVKYKTLFYENPVSIFNYGKDGKILAANKSFLKQFDLESESQIIGKNLFELINGQPILQAFRDSVTKGLGQYEGPFITFYSNRLYHLRVNAKAIDDRDNYQAILEDISEQEYVHNVLSEVTERTSKFSGQEFFDELTLLLSDKLNMEFCFISEISSTKEYSSTISMHHNGKKIGNKIYDIPNTPCEQALASDAPLIILQDAQKHFPLDKDLSEMNISSYMGVTLSDINNNKLGMLVLMGTKQMYVSSAYEAVMSVLSDRIGAELSRISYEKRLLSSEQLFRSIAENFPKGTIEVLDTDFMYVYTDGKEYRRQGIDPSCLVGTSLLEKYDREISDHLEVHLRKVLTGESVAFELILDNQHYLKSGVPLVNNYGEIDRILLVTQNITETKNAEEERNQLIKDLKSQNEELQRFAYIISHNLRAPIVNITSLLELYNNQNPSDPENKEIIENLRTATGILNNTLQDLIDVVAIKKNKLPKIELVEFDHIIGNIEKSLSKQIEEAEADIMKDFSDASKINYIYSHLENFLTNLTTNAIKYRHPERKLQIQIKTFSRENYTIIEFRDNGIGIDLERYRDRLFGLYQRFHSHVEGKGLGLYLVREQIRAHDGSLHVESEVGKGTTFTIHLKNLIVNTEEVY</sequence>
<dbReference type="SUPFAM" id="SSF55874">
    <property type="entry name" value="ATPase domain of HSP90 chaperone/DNA topoisomerase II/histidine kinase"/>
    <property type="match status" value="1"/>
</dbReference>
<proteinExistence type="predicted"/>
<dbReference type="SMART" id="SM00387">
    <property type="entry name" value="HATPase_c"/>
    <property type="match status" value="1"/>
</dbReference>
<keyword evidence="4" id="KW-0808">Transferase</keyword>
<dbReference type="CDD" id="cd00130">
    <property type="entry name" value="PAS"/>
    <property type="match status" value="1"/>
</dbReference>
<dbReference type="SUPFAM" id="SSF55781">
    <property type="entry name" value="GAF domain-like"/>
    <property type="match status" value="1"/>
</dbReference>
<keyword evidence="8" id="KW-0067">ATP-binding</keyword>
<evidence type="ECO:0000259" key="6">
    <source>
        <dbReference type="PROSITE" id="PS50109"/>
    </source>
</evidence>
<dbReference type="Pfam" id="PF01590">
    <property type="entry name" value="GAF"/>
    <property type="match status" value="1"/>
</dbReference>
<dbReference type="InterPro" id="IPR003018">
    <property type="entry name" value="GAF"/>
</dbReference>
<keyword evidence="9" id="KW-1185">Reference proteome</keyword>
<dbReference type="SUPFAM" id="SSF55785">
    <property type="entry name" value="PYP-like sensor domain (PAS domain)"/>
    <property type="match status" value="4"/>
</dbReference>
<dbReference type="InterPro" id="IPR005467">
    <property type="entry name" value="His_kinase_dom"/>
</dbReference>
<dbReference type="Proteomes" id="UP001597361">
    <property type="component" value="Unassembled WGS sequence"/>
</dbReference>
<evidence type="ECO:0000256" key="2">
    <source>
        <dbReference type="ARBA" id="ARBA00012438"/>
    </source>
</evidence>